<reference evidence="3" key="1">
    <citation type="submission" date="2020-11" db="EMBL/GenBank/DDBJ databases">
        <authorList>
            <consortium name="DOE Joint Genome Institute"/>
            <person name="Ahrendt S."/>
            <person name="Riley R."/>
            <person name="Andreopoulos W."/>
            <person name="Labutti K."/>
            <person name="Pangilinan J."/>
            <person name="Ruiz-Duenas F.J."/>
            <person name="Barrasa J.M."/>
            <person name="Sanchez-Garcia M."/>
            <person name="Camarero S."/>
            <person name="Miyauchi S."/>
            <person name="Serrano A."/>
            <person name="Linde D."/>
            <person name="Babiker R."/>
            <person name="Drula E."/>
            <person name="Ayuso-Fernandez I."/>
            <person name="Pacheco R."/>
            <person name="Padilla G."/>
            <person name="Ferreira P."/>
            <person name="Barriuso J."/>
            <person name="Kellner H."/>
            <person name="Castanera R."/>
            <person name="Alfaro M."/>
            <person name="Ramirez L."/>
            <person name="Pisabarro A.G."/>
            <person name="Kuo A."/>
            <person name="Tritt A."/>
            <person name="Lipzen A."/>
            <person name="He G."/>
            <person name="Yan M."/>
            <person name="Ng V."/>
            <person name="Cullen D."/>
            <person name="Martin F."/>
            <person name="Rosso M.-N."/>
            <person name="Henrissat B."/>
            <person name="Hibbett D."/>
            <person name="Martinez A.T."/>
            <person name="Grigoriev I.V."/>
        </authorList>
    </citation>
    <scope>NUCLEOTIDE SEQUENCE</scope>
    <source>
        <strain evidence="3">MF-IS2</strain>
    </source>
</reference>
<feature type="domain" description="DUF6533" evidence="2">
    <location>
        <begin position="23"/>
        <end position="66"/>
    </location>
</feature>
<dbReference type="InterPro" id="IPR045340">
    <property type="entry name" value="DUF6533"/>
</dbReference>
<evidence type="ECO:0000259" key="2">
    <source>
        <dbReference type="Pfam" id="PF20151"/>
    </source>
</evidence>
<feature type="transmembrane region" description="Helical" evidence="1">
    <location>
        <begin position="227"/>
        <end position="245"/>
    </location>
</feature>
<dbReference type="Pfam" id="PF20151">
    <property type="entry name" value="DUF6533"/>
    <property type="match status" value="1"/>
</dbReference>
<organism evidence="3 4">
    <name type="scientific">Macrolepiota fuliginosa MF-IS2</name>
    <dbReference type="NCBI Taxonomy" id="1400762"/>
    <lineage>
        <taxon>Eukaryota</taxon>
        <taxon>Fungi</taxon>
        <taxon>Dikarya</taxon>
        <taxon>Basidiomycota</taxon>
        <taxon>Agaricomycotina</taxon>
        <taxon>Agaricomycetes</taxon>
        <taxon>Agaricomycetidae</taxon>
        <taxon>Agaricales</taxon>
        <taxon>Agaricineae</taxon>
        <taxon>Agaricaceae</taxon>
        <taxon>Macrolepiota</taxon>
    </lineage>
</organism>
<feature type="transmembrane region" description="Helical" evidence="1">
    <location>
        <begin position="120"/>
        <end position="143"/>
    </location>
</feature>
<comment type="caution">
    <text evidence="3">The sequence shown here is derived from an EMBL/GenBank/DDBJ whole genome shotgun (WGS) entry which is preliminary data.</text>
</comment>
<feature type="transmembrane region" description="Helical" evidence="1">
    <location>
        <begin position="173"/>
        <end position="192"/>
    </location>
</feature>
<name>A0A9P5X477_9AGAR</name>
<dbReference type="EMBL" id="MU151370">
    <property type="protein sequence ID" value="KAF9444513.1"/>
    <property type="molecule type" value="Genomic_DNA"/>
</dbReference>
<evidence type="ECO:0000313" key="3">
    <source>
        <dbReference type="EMBL" id="KAF9444513.1"/>
    </source>
</evidence>
<keyword evidence="1" id="KW-1133">Transmembrane helix</keyword>
<gene>
    <name evidence="3" type="ORF">P691DRAFT_763333</name>
</gene>
<dbReference type="AlphaFoldDB" id="A0A9P5X477"/>
<keyword evidence="1" id="KW-0812">Transmembrane</keyword>
<accession>A0A9P5X477</accession>
<keyword evidence="4" id="KW-1185">Reference proteome</keyword>
<dbReference type="Proteomes" id="UP000807342">
    <property type="component" value="Unassembled WGS sequence"/>
</dbReference>
<feature type="transmembrane region" description="Helical" evidence="1">
    <location>
        <begin position="21"/>
        <end position="43"/>
    </location>
</feature>
<protein>
    <recommendedName>
        <fullName evidence="2">DUF6533 domain-containing protein</fullName>
    </recommendedName>
</protein>
<dbReference type="OrthoDB" id="3350812at2759"/>
<evidence type="ECO:0000256" key="1">
    <source>
        <dbReference type="SAM" id="Phobius"/>
    </source>
</evidence>
<feature type="transmembrane region" description="Helical" evidence="1">
    <location>
        <begin position="91"/>
        <end position="113"/>
    </location>
</feature>
<proteinExistence type="predicted"/>
<feature type="transmembrane region" description="Helical" evidence="1">
    <location>
        <begin position="55"/>
        <end position="79"/>
    </location>
</feature>
<keyword evidence="1" id="KW-0472">Membrane</keyword>
<sequence length="284" mass="32067">MEIDTLADATTGAEQFRNVRIITLSAVTVLVLDLFLTLNMEVVCVWKAPWNAMKLLYLVVRYMPFIDVTTAVIFLFSYALPMHTCKGLYEFTSWMFCFGTIFTDVIFTLRTWVVWEKNKYIGFGLIVCCITAWLVVIVFNGLYLKTVVYTISPVPRLMGCIATSPTTLLSVPFAANMALSATMLLLMIIAVISTRKQIIVMPTIPNPQLPILQIRSDLLKIIFRDGIIYYIYTFLSAFVNFYVNLKLPPGYSSLFLTEGNSFGARLSGRSTYTGAKANPRHQFS</sequence>
<evidence type="ECO:0000313" key="4">
    <source>
        <dbReference type="Proteomes" id="UP000807342"/>
    </source>
</evidence>